<keyword evidence="1" id="KW-0732">Signal</keyword>
<proteinExistence type="predicted"/>
<feature type="chain" id="PRO_5036273514" evidence="1">
    <location>
        <begin position="18"/>
        <end position="89"/>
    </location>
</feature>
<sequence length="89" mass="9996">MFLNVIMMPLLYVVVSGDGTQFTTYDNLTSEAKDNNMVIASSDEYSNINKTALNDFTTRKRYLISGNVMALLIDGYFNGNLTQANNRNK</sequence>
<evidence type="ECO:0000313" key="3">
    <source>
        <dbReference type="EMBL" id="CAF4230884.1"/>
    </source>
</evidence>
<comment type="caution">
    <text evidence="2">The sequence shown here is derived from an EMBL/GenBank/DDBJ whole genome shotgun (WGS) entry which is preliminary data.</text>
</comment>
<protein>
    <submittedName>
        <fullName evidence="2">Uncharacterized protein</fullName>
    </submittedName>
</protein>
<evidence type="ECO:0000256" key="1">
    <source>
        <dbReference type="SAM" id="SignalP"/>
    </source>
</evidence>
<evidence type="ECO:0000313" key="2">
    <source>
        <dbReference type="EMBL" id="CAF1433029.1"/>
    </source>
</evidence>
<organism evidence="2 4">
    <name type="scientific">Didymodactylos carnosus</name>
    <dbReference type="NCBI Taxonomy" id="1234261"/>
    <lineage>
        <taxon>Eukaryota</taxon>
        <taxon>Metazoa</taxon>
        <taxon>Spiralia</taxon>
        <taxon>Gnathifera</taxon>
        <taxon>Rotifera</taxon>
        <taxon>Eurotatoria</taxon>
        <taxon>Bdelloidea</taxon>
        <taxon>Philodinida</taxon>
        <taxon>Philodinidae</taxon>
        <taxon>Didymodactylos</taxon>
    </lineage>
</organism>
<reference evidence="2" key="1">
    <citation type="submission" date="2021-02" db="EMBL/GenBank/DDBJ databases">
        <authorList>
            <person name="Nowell W R."/>
        </authorList>
    </citation>
    <scope>NUCLEOTIDE SEQUENCE</scope>
</reference>
<feature type="signal peptide" evidence="1">
    <location>
        <begin position="1"/>
        <end position="17"/>
    </location>
</feature>
<accession>A0A8S2FDC0</accession>
<dbReference type="EMBL" id="CAJOBA010050122">
    <property type="protein sequence ID" value="CAF4230884.1"/>
    <property type="molecule type" value="Genomic_DNA"/>
</dbReference>
<dbReference type="EMBL" id="CAJNOK010028331">
    <property type="protein sequence ID" value="CAF1433029.1"/>
    <property type="molecule type" value="Genomic_DNA"/>
</dbReference>
<evidence type="ECO:0000313" key="4">
    <source>
        <dbReference type="Proteomes" id="UP000677228"/>
    </source>
</evidence>
<name>A0A8S2FDC0_9BILA</name>
<dbReference type="Proteomes" id="UP000682733">
    <property type="component" value="Unassembled WGS sequence"/>
</dbReference>
<gene>
    <name evidence="2" type="ORF">OVA965_LOCUS34125</name>
    <name evidence="3" type="ORF">TMI583_LOCUS35038</name>
</gene>
<dbReference type="AlphaFoldDB" id="A0A8S2FDC0"/>
<dbReference type="Proteomes" id="UP000677228">
    <property type="component" value="Unassembled WGS sequence"/>
</dbReference>